<evidence type="ECO:0000256" key="1">
    <source>
        <dbReference type="SAM" id="Phobius"/>
    </source>
</evidence>
<comment type="caution">
    <text evidence="2">The sequence shown here is derived from an EMBL/GenBank/DDBJ whole genome shotgun (WGS) entry which is preliminary data.</text>
</comment>
<keyword evidence="1" id="KW-0472">Membrane</keyword>
<feature type="transmembrane region" description="Helical" evidence="1">
    <location>
        <begin position="6"/>
        <end position="26"/>
    </location>
</feature>
<organism evidence="2 3">
    <name type="scientific">Paenibacillus xylanexedens</name>
    <dbReference type="NCBI Taxonomy" id="528191"/>
    <lineage>
        <taxon>Bacteria</taxon>
        <taxon>Bacillati</taxon>
        <taxon>Bacillota</taxon>
        <taxon>Bacilli</taxon>
        <taxon>Bacillales</taxon>
        <taxon>Paenibacillaceae</taxon>
        <taxon>Paenibacillus</taxon>
    </lineage>
</organism>
<dbReference type="Proteomes" id="UP000810207">
    <property type="component" value="Unassembled WGS sequence"/>
</dbReference>
<accession>A0ABS4RUN9</accession>
<gene>
    <name evidence="2" type="ORF">J2Z28_003264</name>
</gene>
<evidence type="ECO:0000313" key="2">
    <source>
        <dbReference type="EMBL" id="MBP2246613.1"/>
    </source>
</evidence>
<protein>
    <submittedName>
        <fullName evidence="2">Competence protein ComGC</fullName>
    </submittedName>
</protein>
<keyword evidence="1" id="KW-1133">Transmembrane helix</keyword>
<dbReference type="RefSeq" id="WP_211083192.1">
    <property type="nucleotide sequence ID" value="NZ_JAGIKV010000011.1"/>
</dbReference>
<keyword evidence="1" id="KW-0812">Transmembrane</keyword>
<dbReference type="EMBL" id="JAGIKV010000011">
    <property type="protein sequence ID" value="MBP2246613.1"/>
    <property type="molecule type" value="Genomic_DNA"/>
</dbReference>
<name>A0ABS4RUN9_PAEXY</name>
<evidence type="ECO:0000313" key="3">
    <source>
        <dbReference type="Proteomes" id="UP000810207"/>
    </source>
</evidence>
<sequence>MMKKKYIKIVIFVVVLMIISSTFILIENSITKKEIEVNSNYYTGFVSRVQKLYDTLSQTSEVESNEEIDQMFNVYTSIILVNDRLTLLKENTKNFSDVNILINDFLIFRNEYGYLLKDQIKGNRADSEVLIKVVKQIKLFLNDLPIEYQNSKEFSDKFNAAADHIKPLLHLNF</sequence>
<keyword evidence="3" id="KW-1185">Reference proteome</keyword>
<reference evidence="2 3" key="1">
    <citation type="submission" date="2021-03" db="EMBL/GenBank/DDBJ databases">
        <title>Genomic Encyclopedia of Type Strains, Phase IV (KMG-IV): sequencing the most valuable type-strain genomes for metagenomic binning, comparative biology and taxonomic classification.</title>
        <authorList>
            <person name="Goeker M."/>
        </authorList>
    </citation>
    <scope>NUCLEOTIDE SEQUENCE [LARGE SCALE GENOMIC DNA]</scope>
    <source>
        <strain evidence="2 3">DSM 21292</strain>
    </source>
</reference>
<proteinExistence type="predicted"/>